<dbReference type="EMBL" id="CXSU01000001">
    <property type="protein sequence ID" value="CTQ48013.1"/>
    <property type="molecule type" value="Genomic_DNA"/>
</dbReference>
<evidence type="ECO:0000313" key="2">
    <source>
        <dbReference type="Proteomes" id="UP000049222"/>
    </source>
</evidence>
<reference evidence="1 2" key="1">
    <citation type="submission" date="2015-07" db="EMBL/GenBank/DDBJ databases">
        <authorList>
            <person name="Noorani M."/>
        </authorList>
    </citation>
    <scope>NUCLEOTIDE SEQUENCE [LARGE SCALE GENOMIC DNA]</scope>
    <source>
        <strain evidence="1 2">CECT 7802</strain>
    </source>
</reference>
<sequence length="32" mass="3540">MTGLRPELLTCVNAPRVAERCLTPSPIWRMGA</sequence>
<accession>A0A0M6YER5</accession>
<keyword evidence="2" id="KW-1185">Reference proteome</keyword>
<dbReference type="AlphaFoldDB" id="A0A0M6YER5"/>
<organism evidence="1 2">
    <name type="scientific">Jannaschia donghaensis</name>
    <dbReference type="NCBI Taxonomy" id="420998"/>
    <lineage>
        <taxon>Bacteria</taxon>
        <taxon>Pseudomonadati</taxon>
        <taxon>Pseudomonadota</taxon>
        <taxon>Alphaproteobacteria</taxon>
        <taxon>Rhodobacterales</taxon>
        <taxon>Roseobacteraceae</taxon>
        <taxon>Jannaschia</taxon>
    </lineage>
</organism>
<evidence type="ECO:0000313" key="1">
    <source>
        <dbReference type="EMBL" id="CTQ48013.1"/>
    </source>
</evidence>
<proteinExistence type="predicted"/>
<protein>
    <submittedName>
        <fullName evidence="1">Uncharacterized protein</fullName>
    </submittedName>
</protein>
<gene>
    <name evidence="1" type="ORF">JDO7802_00007</name>
</gene>
<name>A0A0M6YER5_9RHOB</name>
<dbReference type="Proteomes" id="UP000049222">
    <property type="component" value="Unassembled WGS sequence"/>
</dbReference>